<accession>A0A0T9N4A2</accession>
<evidence type="ECO:0000256" key="10">
    <source>
        <dbReference type="SAM" id="Coils"/>
    </source>
</evidence>
<name>A0A0T9N4A2_YERIN</name>
<evidence type="ECO:0000256" key="7">
    <source>
        <dbReference type="ARBA" id="ARBA00022989"/>
    </source>
</evidence>
<evidence type="ECO:0000256" key="3">
    <source>
        <dbReference type="ARBA" id="ARBA00022448"/>
    </source>
</evidence>
<dbReference type="PRINTS" id="PR01490">
    <property type="entry name" value="RTXTOXIND"/>
</dbReference>
<dbReference type="Gene3D" id="1.10.287.470">
    <property type="entry name" value="Helix hairpin bin"/>
    <property type="match status" value="1"/>
</dbReference>
<dbReference type="InterPro" id="IPR058982">
    <property type="entry name" value="Beta-barrel_AprE"/>
</dbReference>
<dbReference type="Pfam" id="PF26002">
    <property type="entry name" value="Beta-barrel_AprE"/>
    <property type="match status" value="1"/>
</dbReference>
<dbReference type="AlphaFoldDB" id="A0A0T9N4A2"/>
<dbReference type="Gene3D" id="2.40.50.100">
    <property type="match status" value="1"/>
</dbReference>
<protein>
    <recommendedName>
        <fullName evidence="9">Membrane fusion protein (MFP) family protein</fullName>
    </recommendedName>
</protein>
<dbReference type="EMBL" id="CPZJ01000034">
    <property type="protein sequence ID" value="CNG76092.1"/>
    <property type="molecule type" value="Genomic_DNA"/>
</dbReference>
<dbReference type="PROSITE" id="PS00543">
    <property type="entry name" value="HLYD_FAMILY"/>
    <property type="match status" value="1"/>
</dbReference>
<feature type="transmembrane region" description="Helical" evidence="9">
    <location>
        <begin position="23"/>
        <end position="44"/>
    </location>
</feature>
<dbReference type="InterPro" id="IPR050739">
    <property type="entry name" value="MFP"/>
</dbReference>
<dbReference type="InterPro" id="IPR058781">
    <property type="entry name" value="HH_AprE-like"/>
</dbReference>
<dbReference type="PANTHER" id="PTHR30386">
    <property type="entry name" value="MEMBRANE FUSION SUBUNIT OF EMRAB-TOLC MULTIDRUG EFFLUX PUMP"/>
    <property type="match status" value="1"/>
</dbReference>
<comment type="similarity">
    <text evidence="2 9">Belongs to the membrane fusion protein (MFP) (TC 8.A.1) family.</text>
</comment>
<evidence type="ECO:0000256" key="5">
    <source>
        <dbReference type="ARBA" id="ARBA00022519"/>
    </source>
</evidence>
<dbReference type="Proteomes" id="UP000038750">
    <property type="component" value="Unassembled WGS sequence"/>
</dbReference>
<dbReference type="InterPro" id="IPR006144">
    <property type="entry name" value="Secretion_HlyD_CS"/>
</dbReference>
<dbReference type="PANTHER" id="PTHR30386:SF17">
    <property type="entry name" value="ALKALINE PROTEASE SECRETION PROTEIN APRE"/>
    <property type="match status" value="1"/>
</dbReference>
<dbReference type="InterPro" id="IPR010129">
    <property type="entry name" value="T1SS_HlyD"/>
</dbReference>
<dbReference type="RefSeq" id="WP_050074819.1">
    <property type="nucleotide sequence ID" value="NZ_CPZJ01000034.1"/>
</dbReference>
<dbReference type="Pfam" id="PF25994">
    <property type="entry name" value="HH_AprE"/>
    <property type="match status" value="1"/>
</dbReference>
<dbReference type="eggNOG" id="COG0845">
    <property type="taxonomic scope" value="Bacteria"/>
</dbReference>
<dbReference type="OrthoDB" id="9775513at2"/>
<evidence type="ECO:0000256" key="4">
    <source>
        <dbReference type="ARBA" id="ARBA00022475"/>
    </source>
</evidence>
<evidence type="ECO:0000256" key="1">
    <source>
        <dbReference type="ARBA" id="ARBA00004377"/>
    </source>
</evidence>
<keyword evidence="6 9" id="KW-0812">Transmembrane</keyword>
<reference evidence="13 14" key="1">
    <citation type="submission" date="2015-03" db="EMBL/GenBank/DDBJ databases">
        <authorList>
            <person name="Murphy D."/>
        </authorList>
    </citation>
    <scope>NUCLEOTIDE SEQUENCE [LARGE SCALE GENOMIC DNA]</scope>
    <source>
        <strain evidence="13 14">BR165/97</strain>
    </source>
</reference>
<dbReference type="GO" id="GO:0009306">
    <property type="term" value="P:protein secretion"/>
    <property type="evidence" value="ECO:0007669"/>
    <property type="project" value="InterPro"/>
</dbReference>
<evidence type="ECO:0000256" key="6">
    <source>
        <dbReference type="ARBA" id="ARBA00022692"/>
    </source>
</evidence>
<feature type="coiled-coil region" evidence="10">
    <location>
        <begin position="226"/>
        <end position="260"/>
    </location>
</feature>
<keyword evidence="10" id="KW-0175">Coiled coil</keyword>
<dbReference type="STRING" id="631.CH53_3005"/>
<feature type="domain" description="AprE-like long alpha-helical hairpin" evidence="11">
    <location>
        <begin position="100"/>
        <end position="286"/>
    </location>
</feature>
<dbReference type="Gene3D" id="2.40.30.170">
    <property type="match status" value="1"/>
</dbReference>
<dbReference type="NCBIfam" id="TIGR01843">
    <property type="entry name" value="type_I_hlyD"/>
    <property type="match status" value="1"/>
</dbReference>
<sequence length="443" mass="49528">MSEHNKKTEQAFLQEIQRSENRALYWGWGLVLAGFGGFILWALLAPLDKGVPITGTVVVSGNRKAIQHPEGGIVDHIMVHDGDRVVAGEVLLTLNAVRARSASDGLTSQYYQLLANEARLLAEQKGDKQLVETPRLQQVKQQTGMDEMLVLQQLLLDSRQQALQLESDGLRANIAGLQAAMGAQKQVLGSKNSQKQALSQQLDGLKSLADENYVPRNKMLESKQLYAQLNGEIAQIVGEIKRVEREIQEQNFRIQLRQQEYRKEVNTQMAEVQSTITEVFSQLEKANFDLANIQMRSPVAGTVVEMKVFTEGGVIAAGQSLMEILPDDQPLFVDARVPVEMVDKIHSGLAVELQFTAFNQSTTPKVEGTVKLLSADRILDERTQEPYYSLRVEVSEAARQKLDHLEIKPGMPVQGFVRTGERSMINYLFKPLMDRLHIALTEE</sequence>
<evidence type="ECO:0000313" key="14">
    <source>
        <dbReference type="Proteomes" id="UP000038750"/>
    </source>
</evidence>
<comment type="subcellular location">
    <subcellularLocation>
        <location evidence="1 9">Cell inner membrane</location>
        <topology evidence="1 9">Single-pass membrane protein</topology>
    </subcellularLocation>
</comment>
<keyword evidence="7 9" id="KW-1133">Transmembrane helix</keyword>
<evidence type="ECO:0000256" key="9">
    <source>
        <dbReference type="RuleBase" id="RU365093"/>
    </source>
</evidence>
<proteinExistence type="inferred from homology"/>
<feature type="domain" description="AprE-like beta-barrel" evidence="12">
    <location>
        <begin position="331"/>
        <end position="420"/>
    </location>
</feature>
<evidence type="ECO:0000256" key="8">
    <source>
        <dbReference type="ARBA" id="ARBA00023136"/>
    </source>
</evidence>
<dbReference type="GO" id="GO:0005886">
    <property type="term" value="C:plasma membrane"/>
    <property type="evidence" value="ECO:0007669"/>
    <property type="project" value="UniProtKB-SubCell"/>
</dbReference>
<evidence type="ECO:0000259" key="12">
    <source>
        <dbReference type="Pfam" id="PF26002"/>
    </source>
</evidence>
<keyword evidence="3 9" id="KW-0813">Transport</keyword>
<keyword evidence="8 9" id="KW-0472">Membrane</keyword>
<evidence type="ECO:0000313" key="13">
    <source>
        <dbReference type="EMBL" id="CNG76092.1"/>
    </source>
</evidence>
<keyword evidence="5 9" id="KW-0997">Cell inner membrane</keyword>
<evidence type="ECO:0000256" key="2">
    <source>
        <dbReference type="ARBA" id="ARBA00009477"/>
    </source>
</evidence>
<gene>
    <name evidence="13" type="primary">prsE_2</name>
    <name evidence="13" type="ORF">ERS008530_04643</name>
</gene>
<keyword evidence="4 9" id="KW-1003">Cell membrane</keyword>
<evidence type="ECO:0000259" key="11">
    <source>
        <dbReference type="Pfam" id="PF25994"/>
    </source>
</evidence>
<organism evidence="13 14">
    <name type="scientific">Yersinia intermedia</name>
    <dbReference type="NCBI Taxonomy" id="631"/>
    <lineage>
        <taxon>Bacteria</taxon>
        <taxon>Pseudomonadati</taxon>
        <taxon>Pseudomonadota</taxon>
        <taxon>Gammaproteobacteria</taxon>
        <taxon>Enterobacterales</taxon>
        <taxon>Yersiniaceae</taxon>
        <taxon>Yersinia</taxon>
    </lineage>
</organism>